<reference evidence="2" key="1">
    <citation type="submission" date="2022-07" db="EMBL/GenBank/DDBJ databases">
        <title>Evaluation of T. orientalis genome assembly methods using nanopore sequencing and analysis of variation between genomes.</title>
        <authorList>
            <person name="Yam J."/>
            <person name="Micallef M.L."/>
            <person name="Liu M."/>
            <person name="Djordjevic S.P."/>
            <person name="Bogema D.R."/>
            <person name="Jenkins C."/>
        </authorList>
    </citation>
    <scope>NUCLEOTIDE SEQUENCE</scope>
    <source>
        <strain evidence="2">Fish Creek</strain>
    </source>
</reference>
<gene>
    <name evidence="2" type="ORF">MACJ_004001</name>
</gene>
<dbReference type="AlphaFoldDB" id="A0A976XK31"/>
<name>A0A976XK31_THEOR</name>
<feature type="region of interest" description="Disordered" evidence="1">
    <location>
        <begin position="688"/>
        <end position="708"/>
    </location>
</feature>
<dbReference type="Proteomes" id="UP000244803">
    <property type="component" value="Chromosome 4"/>
</dbReference>
<dbReference type="EMBL" id="CP056067">
    <property type="protein sequence ID" value="UVC54454.1"/>
    <property type="molecule type" value="Genomic_DNA"/>
</dbReference>
<accession>A0A976XK31</accession>
<evidence type="ECO:0000313" key="3">
    <source>
        <dbReference type="Proteomes" id="UP000244803"/>
    </source>
</evidence>
<protein>
    <submittedName>
        <fullName evidence="2">Uncharacterized protein</fullName>
    </submittedName>
</protein>
<organism evidence="2 3">
    <name type="scientific">Theileria orientalis</name>
    <dbReference type="NCBI Taxonomy" id="68886"/>
    <lineage>
        <taxon>Eukaryota</taxon>
        <taxon>Sar</taxon>
        <taxon>Alveolata</taxon>
        <taxon>Apicomplexa</taxon>
        <taxon>Aconoidasida</taxon>
        <taxon>Piroplasmida</taxon>
        <taxon>Theileriidae</taxon>
        <taxon>Theileria</taxon>
    </lineage>
</organism>
<evidence type="ECO:0000313" key="2">
    <source>
        <dbReference type="EMBL" id="UVC54454.1"/>
    </source>
</evidence>
<evidence type="ECO:0000256" key="1">
    <source>
        <dbReference type="SAM" id="MobiDB-lite"/>
    </source>
</evidence>
<sequence length="818" mass="95397">MYCYSTKLIPNIEFLGSICNNFIYRNYRFYSTFLYNSYINSIKYTRYNSDYQYINKLNSRKINTWNNTSLNDVDTNRDSNSLNNTSYNELCDHNNSHRDSYGRESTSKQLDDIDKVLAMIKTGNVREIDEYMFESIDKNILTNLDKFSISDIISLLHTSLKVFYSQNLIEALIVKLKHTHPSEIPLATLALIFQSLGRVLPCDFHPDRLENFLQQTCDHISDVDFLTESHFSSIVYGFQRLHYNNHDFLRKIVRRYDENLTNFNVNSVTISISSLVKLNYYNLDIIMKIYKHIYKSMNHMNLQTSIQLSTTIYKVHEHYFQDRMTRNAKVEGEEEVVDGKMKEKLYKFSYKLLNNILKNVCEQHLKELSLFQICLLLDSINRMNYRKITYVSKLIQFIPSHGSNLINPIANVVTNVDAIDNVEDKVLGELQDGDSNYLSAEGIDCLNSVDVNGKNNVLNAKSTKQRNLYSYMEMPECPFNYNMTLKKLQNLDPCHLILISHSIFGLDYYNEYTLNLLSVIKDIINPILHELKARHILLYTLSYINIYFTDYQLQRIHLGNGNKTVSRDYVKLILKLLECDNYKNNWFNRKNLINSDTECIDESREDDRDGDGKLLKEIRNRISTYEWKEELILSSFESLIRHYNYIKSSQSMLTLFKLLFLSLIHDVYIPSYPQHFNLASLNDSGESKAVDSINANDTDSSRDCSTTSYSGVDEGKFNKVIDGEMGKNIIPAIMPENIIRKIYELYKSPTSSLGGVDINKEDEDQVEVGLSESNDNEVEDKPERDFVDDEKIIRLDGRCMYVDKRIQCFKVDIVIYNV</sequence>
<proteinExistence type="predicted"/>